<evidence type="ECO:0000313" key="2">
    <source>
        <dbReference type="Proteomes" id="UP000823486"/>
    </source>
</evidence>
<evidence type="ECO:0000313" key="1">
    <source>
        <dbReference type="EMBL" id="MBM7692180.1"/>
    </source>
</evidence>
<name>A0ABS2QG91_9BACI</name>
<organism evidence="1 2">
    <name type="scientific">Peribacillus deserti</name>
    <dbReference type="NCBI Taxonomy" id="673318"/>
    <lineage>
        <taxon>Bacteria</taxon>
        <taxon>Bacillati</taxon>
        <taxon>Bacillota</taxon>
        <taxon>Bacilli</taxon>
        <taxon>Bacillales</taxon>
        <taxon>Bacillaceae</taxon>
        <taxon>Peribacillus</taxon>
    </lineage>
</organism>
<accession>A0ABS2QG91</accession>
<gene>
    <name evidence="1" type="ORF">JOC77_001607</name>
</gene>
<keyword evidence="2" id="KW-1185">Reference proteome</keyword>
<sequence length="47" mass="5401">MLKPNEHYEYKAGFSQLKKGTYTIEFTWGADQNVRAVHQFGVNPGIE</sequence>
<comment type="caution">
    <text evidence="1">The sequence shown here is derived from an EMBL/GenBank/DDBJ whole genome shotgun (WGS) entry which is preliminary data.</text>
</comment>
<protein>
    <submittedName>
        <fullName evidence="1">Uncharacterized protein</fullName>
    </submittedName>
</protein>
<proteinExistence type="predicted"/>
<dbReference type="Proteomes" id="UP000823486">
    <property type="component" value="Unassembled WGS sequence"/>
</dbReference>
<dbReference type="EMBL" id="JAFBFI010000005">
    <property type="protein sequence ID" value="MBM7692180.1"/>
    <property type="molecule type" value="Genomic_DNA"/>
</dbReference>
<dbReference type="RefSeq" id="WP_204541102.1">
    <property type="nucleotide sequence ID" value="NZ_JAFBFI010000005.1"/>
</dbReference>
<reference evidence="1 2" key="1">
    <citation type="submission" date="2021-01" db="EMBL/GenBank/DDBJ databases">
        <title>Genomic Encyclopedia of Type Strains, Phase IV (KMG-IV): sequencing the most valuable type-strain genomes for metagenomic binning, comparative biology and taxonomic classification.</title>
        <authorList>
            <person name="Goeker M."/>
        </authorList>
    </citation>
    <scope>NUCLEOTIDE SEQUENCE [LARGE SCALE GENOMIC DNA]</scope>
    <source>
        <strain evidence="1 2">DSM 105482</strain>
    </source>
</reference>